<keyword evidence="1" id="KW-0732">Signal</keyword>
<sequence>MKTGNISEPDRGRSVTMARQQVDMLYPNGTPAKLEDFILEVYNGGQLASNTSHTTNEKGQCVYLIAPVFEDMDRMLKLYVRGFEEFAIEFQLKHDSRKKPLIVEQVQEGDASFKVTNTDFRQVHRMSGIIILVLSRGKIVEKIYSNAQKSVVRRLDQTVITKTFPRGRGIAFYVDNWTNEVFVDSSTFTVDSACNGHKLELVPERLIVQPGSVSKLTVNHHTGMSIGLNVFDKVLLLLNKENILKADKIKQEMESHDLGCGVGDGETSEDIFTNAGLTFLTNANVNATRIIEETKECADKKRARHYVYNTRGVSPSNEVCLIETRNEVKAFKEFFIQVNVPYKVLET</sequence>
<dbReference type="PANTHER" id="PTHR11412:SF136">
    <property type="entry name" value="CD109 ANTIGEN"/>
    <property type="match status" value="1"/>
</dbReference>
<dbReference type="GO" id="GO:0004866">
    <property type="term" value="F:endopeptidase inhibitor activity"/>
    <property type="evidence" value="ECO:0007669"/>
    <property type="project" value="InterPro"/>
</dbReference>
<feature type="domain" description="Alpha-2-macroglobulin bait region" evidence="3">
    <location>
        <begin position="90"/>
        <end position="238"/>
    </location>
</feature>
<evidence type="ECO:0000256" key="1">
    <source>
        <dbReference type="ARBA" id="ARBA00022729"/>
    </source>
</evidence>
<dbReference type="EMBL" id="JAIWYP010000010">
    <property type="protein sequence ID" value="KAH3752430.1"/>
    <property type="molecule type" value="Genomic_DNA"/>
</dbReference>
<protein>
    <recommendedName>
        <fullName evidence="3">Alpha-2-macroglobulin bait region domain-containing protein</fullName>
    </recommendedName>
</protein>
<dbReference type="Proteomes" id="UP000828390">
    <property type="component" value="Unassembled WGS sequence"/>
</dbReference>
<comment type="caution">
    <text evidence="4">The sequence shown here is derived from an EMBL/GenBank/DDBJ whole genome shotgun (WGS) entry which is preliminary data.</text>
</comment>
<evidence type="ECO:0000313" key="5">
    <source>
        <dbReference type="Proteomes" id="UP000828390"/>
    </source>
</evidence>
<dbReference type="AlphaFoldDB" id="A0A9D4DPS7"/>
<dbReference type="SMART" id="SM01359">
    <property type="entry name" value="A2M_N_2"/>
    <property type="match status" value="1"/>
</dbReference>
<name>A0A9D4DPS7_DREPO</name>
<dbReference type="Gene3D" id="2.60.40.1930">
    <property type="match status" value="1"/>
</dbReference>
<dbReference type="Gene3D" id="1.20.50.70">
    <property type="match status" value="1"/>
</dbReference>
<evidence type="ECO:0000313" key="4">
    <source>
        <dbReference type="EMBL" id="KAH3752430.1"/>
    </source>
</evidence>
<dbReference type="Pfam" id="PF07703">
    <property type="entry name" value="A2M_BRD"/>
    <property type="match status" value="1"/>
</dbReference>
<dbReference type="Gene3D" id="6.20.50.160">
    <property type="match status" value="1"/>
</dbReference>
<gene>
    <name evidence="4" type="ORF">DPMN_187047</name>
</gene>
<dbReference type="Pfam" id="PF00207">
    <property type="entry name" value="A2M"/>
    <property type="match status" value="1"/>
</dbReference>
<accession>A0A9D4DPS7</accession>
<dbReference type="InterPro" id="IPR001599">
    <property type="entry name" value="Macroglobln_a2"/>
</dbReference>
<evidence type="ECO:0000259" key="3">
    <source>
        <dbReference type="SMART" id="SM01359"/>
    </source>
</evidence>
<evidence type="ECO:0000256" key="2">
    <source>
        <dbReference type="ARBA" id="ARBA00022966"/>
    </source>
</evidence>
<organism evidence="4 5">
    <name type="scientific">Dreissena polymorpha</name>
    <name type="common">Zebra mussel</name>
    <name type="synonym">Mytilus polymorpha</name>
    <dbReference type="NCBI Taxonomy" id="45954"/>
    <lineage>
        <taxon>Eukaryota</taxon>
        <taxon>Metazoa</taxon>
        <taxon>Spiralia</taxon>
        <taxon>Lophotrochozoa</taxon>
        <taxon>Mollusca</taxon>
        <taxon>Bivalvia</taxon>
        <taxon>Autobranchia</taxon>
        <taxon>Heteroconchia</taxon>
        <taxon>Euheterodonta</taxon>
        <taxon>Imparidentia</taxon>
        <taxon>Neoheterodontei</taxon>
        <taxon>Myida</taxon>
        <taxon>Dreissenoidea</taxon>
        <taxon>Dreissenidae</taxon>
        <taxon>Dreissena</taxon>
    </lineage>
</organism>
<proteinExistence type="predicted"/>
<reference evidence="4" key="1">
    <citation type="journal article" date="2019" name="bioRxiv">
        <title>The Genome of the Zebra Mussel, Dreissena polymorpha: A Resource for Invasive Species Research.</title>
        <authorList>
            <person name="McCartney M.A."/>
            <person name="Auch B."/>
            <person name="Kono T."/>
            <person name="Mallez S."/>
            <person name="Zhang Y."/>
            <person name="Obille A."/>
            <person name="Becker A."/>
            <person name="Abrahante J.E."/>
            <person name="Garbe J."/>
            <person name="Badalamenti J.P."/>
            <person name="Herman A."/>
            <person name="Mangelson H."/>
            <person name="Liachko I."/>
            <person name="Sullivan S."/>
            <person name="Sone E.D."/>
            <person name="Koren S."/>
            <person name="Silverstein K.A.T."/>
            <person name="Beckman K.B."/>
            <person name="Gohl D.M."/>
        </authorList>
    </citation>
    <scope>NUCLEOTIDE SEQUENCE</scope>
    <source>
        <strain evidence="4">Duluth1</strain>
        <tissue evidence="4">Whole animal</tissue>
    </source>
</reference>
<dbReference type="PANTHER" id="PTHR11412">
    <property type="entry name" value="MACROGLOBULIN / COMPLEMENT"/>
    <property type="match status" value="1"/>
</dbReference>
<dbReference type="InterPro" id="IPR011625">
    <property type="entry name" value="A2M_N_BRD"/>
</dbReference>
<dbReference type="InterPro" id="IPR050473">
    <property type="entry name" value="A2M/Complement_sys"/>
</dbReference>
<keyword evidence="2" id="KW-0882">Thioester bond</keyword>
<keyword evidence="5" id="KW-1185">Reference proteome</keyword>
<reference evidence="4" key="2">
    <citation type="submission" date="2020-11" db="EMBL/GenBank/DDBJ databases">
        <authorList>
            <person name="McCartney M.A."/>
            <person name="Auch B."/>
            <person name="Kono T."/>
            <person name="Mallez S."/>
            <person name="Becker A."/>
            <person name="Gohl D.M."/>
            <person name="Silverstein K.A.T."/>
            <person name="Koren S."/>
            <person name="Bechman K.B."/>
            <person name="Herman A."/>
            <person name="Abrahante J.E."/>
            <person name="Garbe J."/>
        </authorList>
    </citation>
    <scope>NUCLEOTIDE SEQUENCE</scope>
    <source>
        <strain evidence="4">Duluth1</strain>
        <tissue evidence="4">Whole animal</tissue>
    </source>
</reference>